<gene>
    <name evidence="9" type="ORF">CHS0354_014497</name>
</gene>
<evidence type="ECO:0000259" key="7">
    <source>
        <dbReference type="Pfam" id="PF07092"/>
    </source>
</evidence>
<evidence type="ECO:0000256" key="2">
    <source>
        <dbReference type="ARBA" id="ARBA00008111"/>
    </source>
</evidence>
<dbReference type="Pfam" id="PF07092">
    <property type="entry name" value="TMEM106"/>
    <property type="match status" value="1"/>
</dbReference>
<reference evidence="9" key="1">
    <citation type="journal article" date="2021" name="Genome Biol. Evol.">
        <title>A High-Quality Reference Genome for a Parasitic Bivalve with Doubly Uniparental Inheritance (Bivalvia: Unionida).</title>
        <authorList>
            <person name="Smith C.H."/>
        </authorList>
    </citation>
    <scope>NUCLEOTIDE SEQUENCE</scope>
    <source>
        <strain evidence="9">CHS0354</strain>
    </source>
</reference>
<evidence type="ECO:0000259" key="8">
    <source>
        <dbReference type="Pfam" id="PF21002"/>
    </source>
</evidence>
<dbReference type="Pfam" id="PF21002">
    <property type="entry name" value="TMEM106_N"/>
    <property type="match status" value="1"/>
</dbReference>
<protein>
    <recommendedName>
        <fullName evidence="11">Transmembrane protein 106B</fullName>
    </recommendedName>
</protein>
<evidence type="ECO:0000256" key="4">
    <source>
        <dbReference type="ARBA" id="ARBA00022989"/>
    </source>
</evidence>
<evidence type="ECO:0008006" key="11">
    <source>
        <dbReference type="Google" id="ProtNLM"/>
    </source>
</evidence>
<feature type="transmembrane region" description="Helical" evidence="6">
    <location>
        <begin position="85"/>
        <end position="107"/>
    </location>
</feature>
<keyword evidence="3 6" id="KW-0812">Transmembrane</keyword>
<proteinExistence type="inferred from homology"/>
<evidence type="ECO:0000256" key="1">
    <source>
        <dbReference type="ARBA" id="ARBA00004308"/>
    </source>
</evidence>
<dbReference type="GO" id="GO:0012505">
    <property type="term" value="C:endomembrane system"/>
    <property type="evidence" value="ECO:0007669"/>
    <property type="project" value="UniProtKB-SubCell"/>
</dbReference>
<name>A0AAE0SAV3_9BIVA</name>
<comment type="subcellular location">
    <subcellularLocation>
        <location evidence="1">Endomembrane system</location>
    </subcellularLocation>
</comment>
<feature type="domain" description="Transmembrane protein 106 N-terminal" evidence="8">
    <location>
        <begin position="46"/>
        <end position="84"/>
    </location>
</feature>
<dbReference type="Proteomes" id="UP001195483">
    <property type="component" value="Unassembled WGS sequence"/>
</dbReference>
<dbReference type="PANTHER" id="PTHR28556">
    <property type="entry name" value="TRANSMEMBRANE PROTEIN 106B"/>
    <property type="match status" value="1"/>
</dbReference>
<evidence type="ECO:0000256" key="3">
    <source>
        <dbReference type="ARBA" id="ARBA00022692"/>
    </source>
</evidence>
<dbReference type="InterPro" id="IPR009790">
    <property type="entry name" value="TMEM106"/>
</dbReference>
<sequence>MGEERDRENSRLLDDTSSASYGPVTMSFTTNGDNTSYDSGYTELLRGSVPCPTCRGLGYVPKEQEGQLIALIPLRDKRLKPRRTYLYVCLAVFVCLVTAGLLVFFMFPRDVQLRSQSPYLHPSQVYINVSESFVSFFITNYFTVINENYFPVFVTGVEMSVLYDTQVINSTKNQSSLSIPLREKREYYVQIQITFNNIDQLGYMADSCLNPIRWAHEMVMFFQLTASYTFLGHTEQTTLNTYQFVSCYGGNESYPAILPVTG</sequence>
<keyword evidence="10" id="KW-1185">Reference proteome</keyword>
<evidence type="ECO:0000256" key="5">
    <source>
        <dbReference type="ARBA" id="ARBA00023136"/>
    </source>
</evidence>
<evidence type="ECO:0000256" key="6">
    <source>
        <dbReference type="SAM" id="Phobius"/>
    </source>
</evidence>
<keyword evidence="4 6" id="KW-1133">Transmembrane helix</keyword>
<keyword evidence="5 6" id="KW-0472">Membrane</keyword>
<comment type="similarity">
    <text evidence="2">Belongs to the TMEM106 family.</text>
</comment>
<reference evidence="9" key="2">
    <citation type="journal article" date="2021" name="Genome Biol. Evol.">
        <title>Developing a high-quality reference genome for a parasitic bivalve with doubly uniparental inheritance (Bivalvia: Unionida).</title>
        <authorList>
            <person name="Smith C.H."/>
        </authorList>
    </citation>
    <scope>NUCLEOTIDE SEQUENCE</scope>
    <source>
        <strain evidence="9">CHS0354</strain>
        <tissue evidence="9">Mantle</tissue>
    </source>
</reference>
<accession>A0AAE0SAV3</accession>
<dbReference type="InterPro" id="IPR048509">
    <property type="entry name" value="TMEM106_C"/>
</dbReference>
<dbReference type="AlphaFoldDB" id="A0AAE0SAV3"/>
<organism evidence="9 10">
    <name type="scientific">Potamilus streckersoni</name>
    <dbReference type="NCBI Taxonomy" id="2493646"/>
    <lineage>
        <taxon>Eukaryota</taxon>
        <taxon>Metazoa</taxon>
        <taxon>Spiralia</taxon>
        <taxon>Lophotrochozoa</taxon>
        <taxon>Mollusca</taxon>
        <taxon>Bivalvia</taxon>
        <taxon>Autobranchia</taxon>
        <taxon>Heteroconchia</taxon>
        <taxon>Palaeoheterodonta</taxon>
        <taxon>Unionida</taxon>
        <taxon>Unionoidea</taxon>
        <taxon>Unionidae</taxon>
        <taxon>Ambleminae</taxon>
        <taxon>Lampsilini</taxon>
        <taxon>Potamilus</taxon>
    </lineage>
</organism>
<evidence type="ECO:0000313" key="10">
    <source>
        <dbReference type="Proteomes" id="UP001195483"/>
    </source>
</evidence>
<feature type="domain" description="Transmembrane protein 106 C-terminal" evidence="7">
    <location>
        <begin position="120"/>
        <end position="249"/>
    </location>
</feature>
<evidence type="ECO:0000313" key="9">
    <source>
        <dbReference type="EMBL" id="KAK3587980.1"/>
    </source>
</evidence>
<reference evidence="9" key="3">
    <citation type="submission" date="2023-05" db="EMBL/GenBank/DDBJ databases">
        <authorList>
            <person name="Smith C.H."/>
        </authorList>
    </citation>
    <scope>NUCLEOTIDE SEQUENCE</scope>
    <source>
        <strain evidence="9">CHS0354</strain>
        <tissue evidence="9">Mantle</tissue>
    </source>
</reference>
<dbReference type="InterPro" id="IPR048511">
    <property type="entry name" value="TMEM106_N"/>
</dbReference>
<dbReference type="PANTHER" id="PTHR28556:SF4">
    <property type="entry name" value="TRANSMEMBRANE PROTEIN 106A"/>
    <property type="match status" value="1"/>
</dbReference>
<comment type="caution">
    <text evidence="9">The sequence shown here is derived from an EMBL/GenBank/DDBJ whole genome shotgun (WGS) entry which is preliminary data.</text>
</comment>
<dbReference type="EMBL" id="JAEAOA010000895">
    <property type="protein sequence ID" value="KAK3587980.1"/>
    <property type="molecule type" value="Genomic_DNA"/>
</dbReference>